<dbReference type="EMBL" id="AADV02000003">
    <property type="protein sequence ID" value="EAM51759.1"/>
    <property type="molecule type" value="Genomic_DNA"/>
</dbReference>
<sequence length="492" mass="54814">MLSCTRVDPYELLLEQGYQWVKQWPTHLQQPISDELKQVLDKLLQKDRSDRYQSATEVLTALETIAQQQQSQTPSSSSPTIAQQKQSQTPSAAPSTVAQQLSQTPSSSSPTIAQQKQSQTSSSTSPTIAQQKQSQPIQPTQIQTPSQPQQKNRRKFLQYLGYGGIGVVSVGVFAVIRKLLTPSPIPPIPSPTPTVGGFPLETFSFETVKVDPQGNIIQRQTKQGTQFAVDLGNDVFLDMVQIPGGTFMMGSPESEEGRDDDEAQQQVTVDDFYIGKYEVTQEQWQAIMGNNPASFKKGGKYPVEKVSWNDCQEFCEKLSEKTGLTFTLPTEAQWEYACRGGTTTPFYYGETLSTDIANYNGKYVYGESKKGVYRQETTEVGSFPANGFGLHDMHGNVWEWCQDDYEKNYQANNKNFQQDANKVTANAVMLVSASFAPNILLANNSQCKSLRGGSWVSIPNNCRSAIRVNDYRREDRNDNGAFRLVCVFGRTL</sequence>
<dbReference type="GO" id="GO:0120147">
    <property type="term" value="F:formylglycine-generating oxidase activity"/>
    <property type="evidence" value="ECO:0007669"/>
    <property type="project" value="TreeGrafter"/>
</dbReference>
<dbReference type="PANTHER" id="PTHR23150:SF19">
    <property type="entry name" value="FORMYLGLYCINE-GENERATING ENZYME"/>
    <property type="match status" value="1"/>
</dbReference>
<dbReference type="Pfam" id="PF03781">
    <property type="entry name" value="FGE-sulfatase"/>
    <property type="match status" value="1"/>
</dbReference>
<accession>Q4C759</accession>
<organism evidence="4 5">
    <name type="scientific">Crocosphaera watsonii WH 8501</name>
    <dbReference type="NCBI Taxonomy" id="165597"/>
    <lineage>
        <taxon>Bacteria</taxon>
        <taxon>Bacillati</taxon>
        <taxon>Cyanobacteriota</taxon>
        <taxon>Cyanophyceae</taxon>
        <taxon>Oscillatoriophycideae</taxon>
        <taxon>Chroococcales</taxon>
        <taxon>Aphanothecaceae</taxon>
        <taxon>Crocosphaera</taxon>
    </lineage>
</organism>
<dbReference type="Gene3D" id="3.90.1580.10">
    <property type="entry name" value="paralog of FGE (formylglycine-generating enzyme)"/>
    <property type="match status" value="1"/>
</dbReference>
<dbReference type="InterPro" id="IPR042095">
    <property type="entry name" value="SUMF_sf"/>
</dbReference>
<evidence type="ECO:0000313" key="5">
    <source>
        <dbReference type="Proteomes" id="UP000003922"/>
    </source>
</evidence>
<gene>
    <name evidence="4" type="ORF">CwatDRAFT_5206</name>
</gene>
<keyword evidence="2" id="KW-0812">Transmembrane</keyword>
<feature type="transmembrane region" description="Helical" evidence="2">
    <location>
        <begin position="156"/>
        <end position="176"/>
    </location>
</feature>
<reference evidence="4" key="2">
    <citation type="submission" date="2005-06" db="EMBL/GenBank/DDBJ databases">
        <title>Sequencing of the draft genome and assembly of Crocosphaera watsonii WH 8501.</title>
        <authorList>
            <consortium name="US DOE Joint Genome Institute (JGI-PGF)"/>
            <person name="Copeland A."/>
            <person name="Lucas S."/>
            <person name="Lapidus A."/>
            <person name="Barry K."/>
            <person name="Detter C."/>
            <person name="Glavina T."/>
            <person name="Hammon N."/>
            <person name="Israni S."/>
            <person name="Pitluck S."/>
            <person name="Richardson P."/>
        </authorList>
    </citation>
    <scope>NUCLEOTIDE SEQUENCE [LARGE SCALE GENOMIC DNA]</scope>
    <source>
        <strain evidence="4">WH 8501</strain>
    </source>
</reference>
<dbReference type="InterPro" id="IPR051043">
    <property type="entry name" value="Sulfatase_Mod_Factor_Kinase"/>
</dbReference>
<feature type="domain" description="Sulfatase-modifying factor enzyme-like" evidence="3">
    <location>
        <begin position="238"/>
        <end position="485"/>
    </location>
</feature>
<dbReference type="PANTHER" id="PTHR23150">
    <property type="entry name" value="SULFATASE MODIFYING FACTOR 1, 2"/>
    <property type="match status" value="1"/>
</dbReference>
<feature type="region of interest" description="Disordered" evidence="1">
    <location>
        <begin position="66"/>
        <end position="151"/>
    </location>
</feature>
<evidence type="ECO:0000256" key="1">
    <source>
        <dbReference type="SAM" id="MobiDB-lite"/>
    </source>
</evidence>
<comment type="caution">
    <text evidence="4">The sequence shown here is derived from an EMBL/GenBank/DDBJ whole genome shotgun (WGS) entry which is preliminary data.</text>
</comment>
<evidence type="ECO:0000256" key="2">
    <source>
        <dbReference type="SAM" id="Phobius"/>
    </source>
</evidence>
<keyword evidence="5" id="KW-1185">Reference proteome</keyword>
<keyword evidence="2" id="KW-0472">Membrane</keyword>
<proteinExistence type="predicted"/>
<reference evidence="4" key="1">
    <citation type="submission" date="2004-02" db="EMBL/GenBank/DDBJ databases">
        <authorList>
            <consortium name="DOE Joint Genome Institute"/>
        </authorList>
    </citation>
    <scope>NUCLEOTIDE SEQUENCE [LARGE SCALE GENOMIC DNA]</scope>
    <source>
        <strain evidence="4">WH 8501</strain>
    </source>
</reference>
<dbReference type="InterPro" id="IPR016187">
    <property type="entry name" value="CTDL_fold"/>
</dbReference>
<feature type="compositionally biased region" description="Low complexity" evidence="1">
    <location>
        <begin position="98"/>
        <end position="150"/>
    </location>
</feature>
<dbReference type="InterPro" id="IPR011009">
    <property type="entry name" value="Kinase-like_dom_sf"/>
</dbReference>
<name>Q4C759_CROWT</name>
<evidence type="ECO:0000313" key="4">
    <source>
        <dbReference type="EMBL" id="EAM51759.1"/>
    </source>
</evidence>
<dbReference type="KEGG" id="cwa:CwatDRAFT_5206"/>
<dbReference type="InterPro" id="IPR005532">
    <property type="entry name" value="SUMF_dom"/>
</dbReference>
<reference evidence="4" key="3">
    <citation type="submission" date="2016-12" db="EMBL/GenBank/DDBJ databases">
        <title>Annotation of the draft genome assembly of Crocosphaera watsonii WH 8501.</title>
        <authorList>
            <consortium name="US DOE Joint Genome Institute (JGI-ORNL)"/>
            <person name="Larimer F."/>
            <person name="Land M."/>
        </authorList>
    </citation>
    <scope>NUCLEOTIDE SEQUENCE</scope>
    <source>
        <strain evidence="4">WH 8501</strain>
    </source>
</reference>
<evidence type="ECO:0000259" key="3">
    <source>
        <dbReference type="Pfam" id="PF03781"/>
    </source>
</evidence>
<dbReference type="AlphaFoldDB" id="Q4C759"/>
<dbReference type="SUPFAM" id="SSF56112">
    <property type="entry name" value="Protein kinase-like (PK-like)"/>
    <property type="match status" value="1"/>
</dbReference>
<dbReference type="Proteomes" id="UP000003922">
    <property type="component" value="Unassembled WGS sequence"/>
</dbReference>
<keyword evidence="2" id="KW-1133">Transmembrane helix</keyword>
<dbReference type="Gene3D" id="1.10.510.10">
    <property type="entry name" value="Transferase(Phosphotransferase) domain 1"/>
    <property type="match status" value="1"/>
</dbReference>
<feature type="compositionally biased region" description="Polar residues" evidence="1">
    <location>
        <begin position="85"/>
        <end position="97"/>
    </location>
</feature>
<protein>
    <submittedName>
        <fullName evidence="4">Twin-arginine translocation pathway signal</fullName>
    </submittedName>
</protein>
<feature type="compositionally biased region" description="Low complexity" evidence="1">
    <location>
        <begin position="66"/>
        <end position="84"/>
    </location>
</feature>
<dbReference type="SUPFAM" id="SSF56436">
    <property type="entry name" value="C-type lectin-like"/>
    <property type="match status" value="1"/>
</dbReference>